<dbReference type="AlphaFoldDB" id="A0A3P7K3X8"/>
<organism evidence="1 2">
    <name type="scientific">Strongylus vulgaris</name>
    <name type="common">Blood worm</name>
    <dbReference type="NCBI Taxonomy" id="40348"/>
    <lineage>
        <taxon>Eukaryota</taxon>
        <taxon>Metazoa</taxon>
        <taxon>Ecdysozoa</taxon>
        <taxon>Nematoda</taxon>
        <taxon>Chromadorea</taxon>
        <taxon>Rhabditida</taxon>
        <taxon>Rhabditina</taxon>
        <taxon>Rhabditomorpha</taxon>
        <taxon>Strongyloidea</taxon>
        <taxon>Strongylidae</taxon>
        <taxon>Strongylus</taxon>
    </lineage>
</organism>
<keyword evidence="2" id="KW-1185">Reference proteome</keyword>
<reference evidence="1 2" key="1">
    <citation type="submission" date="2018-11" db="EMBL/GenBank/DDBJ databases">
        <authorList>
            <consortium name="Pathogen Informatics"/>
        </authorList>
    </citation>
    <scope>NUCLEOTIDE SEQUENCE [LARGE SCALE GENOMIC DNA]</scope>
</reference>
<gene>
    <name evidence="1" type="ORF">SVUK_LOCUS913</name>
</gene>
<evidence type="ECO:0000313" key="1">
    <source>
        <dbReference type="EMBL" id="VDM65915.1"/>
    </source>
</evidence>
<protein>
    <submittedName>
        <fullName evidence="1">Uncharacterized protein</fullName>
    </submittedName>
</protein>
<dbReference type="Proteomes" id="UP000270094">
    <property type="component" value="Unassembled WGS sequence"/>
</dbReference>
<name>A0A3P7K3X8_STRVU</name>
<dbReference type="EMBL" id="UYYB01001663">
    <property type="protein sequence ID" value="VDM65915.1"/>
    <property type="molecule type" value="Genomic_DNA"/>
</dbReference>
<dbReference type="OrthoDB" id="5843803at2759"/>
<proteinExistence type="predicted"/>
<accession>A0A3P7K3X8</accession>
<evidence type="ECO:0000313" key="2">
    <source>
        <dbReference type="Proteomes" id="UP000270094"/>
    </source>
</evidence>
<sequence length="43" mass="5155">MWRHVVELYDESPALGTRQLLAVHHEKQPDGRVFEKVKDRVHF</sequence>